<dbReference type="Proteomes" id="UP000186112">
    <property type="component" value="Unassembled WGS sequence"/>
</dbReference>
<evidence type="ECO:0000313" key="5">
    <source>
        <dbReference type="EMBL" id="OLS02989.1"/>
    </source>
</evidence>
<proteinExistence type="predicted"/>
<gene>
    <name evidence="5" type="ORF">TICRE_10460</name>
</gene>
<evidence type="ECO:0000256" key="1">
    <source>
        <dbReference type="ARBA" id="ARBA00022723"/>
    </source>
</evidence>
<dbReference type="GO" id="GO:0009245">
    <property type="term" value="P:lipid A biosynthetic process"/>
    <property type="evidence" value="ECO:0007669"/>
    <property type="project" value="TreeGrafter"/>
</dbReference>
<comment type="caution">
    <text evidence="5">The sequence shown here is derived from an EMBL/GenBank/DDBJ whole genome shotgun (WGS) entry which is preliminary data.</text>
</comment>
<dbReference type="GO" id="GO:0046872">
    <property type="term" value="F:metal ion binding"/>
    <property type="evidence" value="ECO:0007669"/>
    <property type="project" value="UniProtKB-KW"/>
</dbReference>
<dbReference type="GO" id="GO:0008758">
    <property type="term" value="F:UDP-2,3-diacylglucosamine hydrolase activity"/>
    <property type="evidence" value="ECO:0007669"/>
    <property type="project" value="TreeGrafter"/>
</dbReference>
<sequence length="283" mass="32380">MTFYKNKLFITLFAILGFMIFFRWQNNEILTTKVDYKSTKLPKDFDGFTIIQISDLHNKLFGKDQRRLLEKIENAKPDIIVITGDLIDRRRYNLETSMVFIRKAVKIAQVYYVPGNHEAWSGKYKTIKENLVNEGVKVLEDEKVELVKNHSKIEIIGLKDPAFYTSSYLDGRDLSKLEKELKSLSNNSSFQILLCHRPDLFSIYAENNIDLSFTGHAHGGQFRIPFVGGLLAPDQGLFPKYTSGMYTKGSSSMIVNRGLGNSIIPIRIFNRPEIVKVVLKSGK</sequence>
<dbReference type="OrthoDB" id="9780884at2"/>
<evidence type="ECO:0000259" key="4">
    <source>
        <dbReference type="Pfam" id="PF00149"/>
    </source>
</evidence>
<dbReference type="Gene3D" id="3.60.21.10">
    <property type="match status" value="1"/>
</dbReference>
<keyword evidence="3" id="KW-0472">Membrane</keyword>
<dbReference type="CDD" id="cd07385">
    <property type="entry name" value="MPP_YkuE_C"/>
    <property type="match status" value="1"/>
</dbReference>
<keyword evidence="1" id="KW-0479">Metal-binding</keyword>
<evidence type="ECO:0000313" key="6">
    <source>
        <dbReference type="Proteomes" id="UP000186112"/>
    </source>
</evidence>
<feature type="transmembrane region" description="Helical" evidence="3">
    <location>
        <begin position="7"/>
        <end position="24"/>
    </location>
</feature>
<dbReference type="EC" id="3.1.-.-" evidence="5"/>
<keyword evidence="6" id="KW-1185">Reference proteome</keyword>
<keyword evidence="3" id="KW-0812">Transmembrane</keyword>
<dbReference type="EMBL" id="LTDM01000013">
    <property type="protein sequence ID" value="OLS02989.1"/>
    <property type="molecule type" value="Genomic_DNA"/>
</dbReference>
<feature type="domain" description="Calcineurin-like phosphoesterase" evidence="4">
    <location>
        <begin position="49"/>
        <end position="219"/>
    </location>
</feature>
<organism evidence="5 6">
    <name type="scientific">Tissierella creatinophila DSM 6911</name>
    <dbReference type="NCBI Taxonomy" id="1123403"/>
    <lineage>
        <taxon>Bacteria</taxon>
        <taxon>Bacillati</taxon>
        <taxon>Bacillota</taxon>
        <taxon>Tissierellia</taxon>
        <taxon>Tissierellales</taxon>
        <taxon>Tissierellaceae</taxon>
        <taxon>Tissierella</taxon>
    </lineage>
</organism>
<dbReference type="InterPro" id="IPR004843">
    <property type="entry name" value="Calcineurin-like_PHP"/>
</dbReference>
<keyword evidence="2 5" id="KW-0378">Hydrolase</keyword>
<dbReference type="InterPro" id="IPR029052">
    <property type="entry name" value="Metallo-depent_PP-like"/>
</dbReference>
<dbReference type="InterPro" id="IPR051158">
    <property type="entry name" value="Metallophosphoesterase_sf"/>
</dbReference>
<evidence type="ECO:0000256" key="3">
    <source>
        <dbReference type="SAM" id="Phobius"/>
    </source>
</evidence>
<keyword evidence="3" id="KW-1133">Transmembrane helix</keyword>
<accession>A0A1U7M6Z9</accession>
<dbReference type="GO" id="GO:0016020">
    <property type="term" value="C:membrane"/>
    <property type="evidence" value="ECO:0007669"/>
    <property type="project" value="GOC"/>
</dbReference>
<name>A0A1U7M6Z9_TISCR</name>
<dbReference type="SUPFAM" id="SSF56300">
    <property type="entry name" value="Metallo-dependent phosphatases"/>
    <property type="match status" value="1"/>
</dbReference>
<protein>
    <submittedName>
        <fullName evidence="5">Putative metallophosphoesterase</fullName>
        <ecNumber evidence="5">3.1.-.-</ecNumber>
    </submittedName>
</protein>
<reference evidence="5 6" key="1">
    <citation type="submission" date="2016-02" db="EMBL/GenBank/DDBJ databases">
        <title>Genome sequence of Tissierella creatinophila DSM 6911.</title>
        <authorList>
            <person name="Poehlein A."/>
            <person name="Daniel R."/>
        </authorList>
    </citation>
    <scope>NUCLEOTIDE SEQUENCE [LARGE SCALE GENOMIC DNA]</scope>
    <source>
        <strain evidence="5 6">DSM 6911</strain>
    </source>
</reference>
<dbReference type="PANTHER" id="PTHR31302">
    <property type="entry name" value="TRANSMEMBRANE PROTEIN WITH METALLOPHOSPHOESTERASE DOMAIN-RELATED"/>
    <property type="match status" value="1"/>
</dbReference>
<dbReference type="PANTHER" id="PTHR31302:SF31">
    <property type="entry name" value="PHOSPHODIESTERASE YAEI"/>
    <property type="match status" value="1"/>
</dbReference>
<dbReference type="Pfam" id="PF00149">
    <property type="entry name" value="Metallophos"/>
    <property type="match status" value="1"/>
</dbReference>
<dbReference type="RefSeq" id="WP_075725867.1">
    <property type="nucleotide sequence ID" value="NZ_LTDM01000013.1"/>
</dbReference>
<evidence type="ECO:0000256" key="2">
    <source>
        <dbReference type="ARBA" id="ARBA00022801"/>
    </source>
</evidence>
<dbReference type="AlphaFoldDB" id="A0A1U7M6Z9"/>